<gene>
    <name evidence="4" type="ORF">HMPREF0551_2093</name>
</gene>
<name>E7RZI4_9BURK</name>
<dbReference type="HOGENOM" id="CLU_162018_2_1_4"/>
<evidence type="ECO:0000256" key="2">
    <source>
        <dbReference type="PROSITE-ProRule" id="PRU01076"/>
    </source>
</evidence>
<dbReference type="InterPro" id="IPR051734">
    <property type="entry name" value="VapB_TA_antitoxins"/>
</dbReference>
<evidence type="ECO:0000313" key="5">
    <source>
        <dbReference type="Proteomes" id="UP000011021"/>
    </source>
</evidence>
<evidence type="ECO:0000256" key="1">
    <source>
        <dbReference type="ARBA" id="ARBA00007924"/>
    </source>
</evidence>
<dbReference type="PANTHER" id="PTHR37550:SF3">
    <property type="entry name" value="ANTITOXIN VAPB1"/>
    <property type="match status" value="1"/>
</dbReference>
<evidence type="ECO:0000313" key="4">
    <source>
        <dbReference type="EMBL" id="EFV93978.1"/>
    </source>
</evidence>
<dbReference type="GO" id="GO:0003677">
    <property type="term" value="F:DNA binding"/>
    <property type="evidence" value="ECO:0007669"/>
    <property type="project" value="UniProtKB-UniRule"/>
</dbReference>
<protein>
    <submittedName>
        <fullName evidence="4">SpoVT/AbrB-like protein</fullName>
    </submittedName>
</protein>
<dbReference type="InterPro" id="IPR007159">
    <property type="entry name" value="SpoVT-AbrB_dom"/>
</dbReference>
<keyword evidence="2" id="KW-0238">DNA-binding</keyword>
<dbReference type="EMBL" id="AEQP01000022">
    <property type="protein sequence ID" value="EFV93978.1"/>
    <property type="molecule type" value="Genomic_DNA"/>
</dbReference>
<dbReference type="PROSITE" id="PS51740">
    <property type="entry name" value="SPOVT_ABRB"/>
    <property type="match status" value="1"/>
</dbReference>
<dbReference type="Pfam" id="PF04014">
    <property type="entry name" value="MazE_antitoxin"/>
    <property type="match status" value="1"/>
</dbReference>
<organism evidence="4 5">
    <name type="scientific">Lautropia mirabilis ATCC 51599</name>
    <dbReference type="NCBI Taxonomy" id="887898"/>
    <lineage>
        <taxon>Bacteria</taxon>
        <taxon>Pseudomonadati</taxon>
        <taxon>Pseudomonadota</taxon>
        <taxon>Betaproteobacteria</taxon>
        <taxon>Burkholderiales</taxon>
        <taxon>Burkholderiaceae</taxon>
        <taxon>Lautropia</taxon>
    </lineage>
</organism>
<comment type="similarity">
    <text evidence="1">Belongs to the VapB family.</text>
</comment>
<reference evidence="4 5" key="1">
    <citation type="submission" date="2010-12" db="EMBL/GenBank/DDBJ databases">
        <authorList>
            <person name="Muzny D."/>
            <person name="Qin X."/>
            <person name="Deng J."/>
            <person name="Jiang H."/>
            <person name="Liu Y."/>
            <person name="Qu J."/>
            <person name="Song X.-Z."/>
            <person name="Zhang L."/>
            <person name="Thornton R."/>
            <person name="Coyle M."/>
            <person name="Francisco L."/>
            <person name="Jackson L."/>
            <person name="Javaid M."/>
            <person name="Korchina V."/>
            <person name="Kovar C."/>
            <person name="Mata R."/>
            <person name="Mathew T."/>
            <person name="Ngo R."/>
            <person name="Nguyen L."/>
            <person name="Nguyen N."/>
            <person name="Okwuonu G."/>
            <person name="Ongeri F."/>
            <person name="Pham C."/>
            <person name="Simmons D."/>
            <person name="Wilczek-Boney K."/>
            <person name="Hale W."/>
            <person name="Jakkamsetti A."/>
            <person name="Pham P."/>
            <person name="Ruth R."/>
            <person name="San Lucas F."/>
            <person name="Warren J."/>
            <person name="Zhang J."/>
            <person name="Zhao Z."/>
            <person name="Zhou C."/>
            <person name="Zhu D."/>
            <person name="Lee S."/>
            <person name="Bess C."/>
            <person name="Blankenburg K."/>
            <person name="Forbes L."/>
            <person name="Fu Q."/>
            <person name="Gubbala S."/>
            <person name="Hirani K."/>
            <person name="Jayaseelan J.C."/>
            <person name="Lara F."/>
            <person name="Munidasa M."/>
            <person name="Palculict T."/>
            <person name="Patil S."/>
            <person name="Pu L.-L."/>
            <person name="Saada N."/>
            <person name="Tang L."/>
            <person name="Weissenberger G."/>
            <person name="Zhu Y."/>
            <person name="Hemphill L."/>
            <person name="Shang Y."/>
            <person name="Youmans B."/>
            <person name="Ayvaz T."/>
            <person name="Ross M."/>
            <person name="Santibanez J."/>
            <person name="Aqrawi P."/>
            <person name="Gross S."/>
            <person name="Joshi V."/>
            <person name="Fowler G."/>
            <person name="Nazareth L."/>
            <person name="Reid J."/>
            <person name="Worley K."/>
            <person name="Petrosino J."/>
            <person name="Highlander S."/>
            <person name="Gibbs R."/>
        </authorList>
    </citation>
    <scope>NUCLEOTIDE SEQUENCE [LARGE SCALE GENOMIC DNA]</scope>
    <source>
        <strain evidence="4 5">ATCC 51599</strain>
    </source>
</reference>
<dbReference type="SUPFAM" id="SSF89447">
    <property type="entry name" value="AbrB/MazE/MraZ-like"/>
    <property type="match status" value="1"/>
</dbReference>
<sequence>MYIHAMLTKVFQSGNSQAVRIPVDFRLDGDTVEIMRAENGDLILRPVIDKGEAFLDLFSGFDESFIQALEDRDMTPPQDRDPL</sequence>
<dbReference type="Proteomes" id="UP000011021">
    <property type="component" value="Unassembled WGS sequence"/>
</dbReference>
<evidence type="ECO:0000259" key="3">
    <source>
        <dbReference type="PROSITE" id="PS51740"/>
    </source>
</evidence>
<dbReference type="eggNOG" id="COG4456">
    <property type="taxonomic scope" value="Bacteria"/>
</dbReference>
<dbReference type="Gene3D" id="2.10.260.10">
    <property type="match status" value="1"/>
</dbReference>
<keyword evidence="5" id="KW-1185">Reference proteome</keyword>
<dbReference type="STRING" id="887898.HMPREF0551_2093"/>
<dbReference type="PANTHER" id="PTHR37550">
    <property type="entry name" value="ANTITOXIN VAPB1"/>
    <property type="match status" value="1"/>
</dbReference>
<dbReference type="InterPro" id="IPR037914">
    <property type="entry name" value="SpoVT-AbrB_sf"/>
</dbReference>
<proteinExistence type="inferred from homology"/>
<feature type="domain" description="SpoVT-AbrB" evidence="3">
    <location>
        <begin position="8"/>
        <end position="49"/>
    </location>
</feature>
<dbReference type="AlphaFoldDB" id="E7RZI4"/>
<comment type="caution">
    <text evidence="4">The sequence shown here is derived from an EMBL/GenBank/DDBJ whole genome shotgun (WGS) entry which is preliminary data.</text>
</comment>
<dbReference type="SMART" id="SM00966">
    <property type="entry name" value="SpoVT_AbrB"/>
    <property type="match status" value="1"/>
</dbReference>
<accession>E7RZI4</accession>